<sequence>MTVDRWCVVAGDLTDQEWERLEPMLPSMAFQRGGRWRDHRQVINGILWRVDNGAKWDQIPERYGPAKTCYDRFARWEQDGTWARILQRLQADADAAGDLDWNGQVDSSVVRAHQHAAGARKGG</sequence>
<organism evidence="2 4">
    <name type="scientific">Paractinoplanes atraurantiacus</name>
    <dbReference type="NCBI Taxonomy" id="1036182"/>
    <lineage>
        <taxon>Bacteria</taxon>
        <taxon>Bacillati</taxon>
        <taxon>Actinomycetota</taxon>
        <taxon>Actinomycetes</taxon>
        <taxon>Micromonosporales</taxon>
        <taxon>Micromonosporaceae</taxon>
        <taxon>Paractinoplanes</taxon>
    </lineage>
</organism>
<dbReference type="Proteomes" id="UP000219612">
    <property type="component" value="Unassembled WGS sequence"/>
</dbReference>
<dbReference type="EMBL" id="OBDY01000008">
    <property type="protein sequence ID" value="SNY48137.1"/>
    <property type="molecule type" value="Genomic_DNA"/>
</dbReference>
<dbReference type="PANTHER" id="PTHR46637">
    <property type="entry name" value="TIS1421-TRANSPOSASE PROTEIN A"/>
    <property type="match status" value="1"/>
</dbReference>
<name>A0A285IK56_9ACTN</name>
<dbReference type="Pfam" id="PF13340">
    <property type="entry name" value="DUF4096"/>
    <property type="match status" value="1"/>
</dbReference>
<reference evidence="2 4" key="2">
    <citation type="submission" date="2017-09" db="EMBL/GenBank/DDBJ databases">
        <authorList>
            <person name="Ehlers B."/>
            <person name="Leendertz F.H."/>
        </authorList>
    </citation>
    <scope>NUCLEOTIDE SEQUENCE [LARGE SCALE GENOMIC DNA]</scope>
    <source>
        <strain evidence="2 4">CGMCC 4.6857</strain>
    </source>
</reference>
<evidence type="ECO:0000313" key="2">
    <source>
        <dbReference type="EMBL" id="SNY48137.1"/>
    </source>
</evidence>
<dbReference type="AlphaFoldDB" id="A0A285IK56"/>
<keyword evidence="4" id="KW-1185">Reference proteome</keyword>
<dbReference type="PANTHER" id="PTHR46637:SF1">
    <property type="entry name" value="BLL5188 PROTEIN"/>
    <property type="match status" value="1"/>
</dbReference>
<protein>
    <submittedName>
        <fullName evidence="2">Transposase</fullName>
    </submittedName>
</protein>
<evidence type="ECO:0000313" key="3">
    <source>
        <dbReference type="EMBL" id="SNY73153.1"/>
    </source>
</evidence>
<dbReference type="OrthoDB" id="3335835at2"/>
<proteinExistence type="predicted"/>
<dbReference type="InterPro" id="IPR052909">
    <property type="entry name" value="Transposase_6_like"/>
</dbReference>
<dbReference type="NCBIfam" id="NF033580">
    <property type="entry name" value="transpos_IS5_3"/>
    <property type="match status" value="1"/>
</dbReference>
<gene>
    <name evidence="2" type="ORF">SAMN05421748_108301</name>
    <name evidence="3" type="ORF">SAMN05421748_14537</name>
</gene>
<reference evidence="4" key="1">
    <citation type="submission" date="2017-09" db="EMBL/GenBank/DDBJ databases">
        <authorList>
            <person name="Varghese N."/>
            <person name="Submissions S."/>
        </authorList>
    </citation>
    <scope>NUCLEOTIDE SEQUENCE [LARGE SCALE GENOMIC DNA]</scope>
    <source>
        <strain evidence="4">CGMCC 4.6857</strain>
    </source>
</reference>
<feature type="domain" description="Insertion element IS402-like" evidence="1">
    <location>
        <begin position="13"/>
        <end position="85"/>
    </location>
</feature>
<dbReference type="EMBL" id="OBDY01000045">
    <property type="protein sequence ID" value="SNY73153.1"/>
    <property type="molecule type" value="Genomic_DNA"/>
</dbReference>
<evidence type="ECO:0000313" key="4">
    <source>
        <dbReference type="Proteomes" id="UP000219612"/>
    </source>
</evidence>
<accession>A0A285IK56</accession>
<dbReference type="InterPro" id="IPR025161">
    <property type="entry name" value="IS402-like_dom"/>
</dbReference>
<evidence type="ECO:0000259" key="1">
    <source>
        <dbReference type="Pfam" id="PF13340"/>
    </source>
</evidence>